<name>A0A7C3RN08_DICTH</name>
<sequence length="813" mass="96061">MDVIKLDGEWEFRNTKERKWLKAKVPGCVHLDLMDNNLIPDPFVGENELKVQWVEEEDWIYRKKFNIDKDFLKHSAIELEFEGIDTFSEVYLNGKKIGETDNMFIPWCFDVKNILVEGENLLEVKLLSPTKTLKERADNYPYKLHGGDFSPRVFGRKAQYSFGWDWGPRLATSGLWKSVKVKGWDKARILDVWVPLRNLGNPAHINLELDIEIQQAMSVDVAFRISHKKPVLEQRLRFTLPEGRVFLKIPLTIKDPKLWYPQGYGEQNLYKIQLILLDEKGEVLDKIEETFGIRKVELYTKEDEKGESFIFKVNDVPIFAKGANWIPADSFLPRLREEDYRFLLTKAKEMGTNMLRVWGGGIYENDIFYDLCDELGIMVWQDFMFACAEYPDDEKFLEEVQREAEFVVKRLRNHPSIVLWCGNNENNWGYVAKWWGERDKFWGEEIYSKVLPDVCARLDLTRPYWPSSPYGGRYPNSEEAGDRHNWDIWHGWKDFKEYLKDNSRFVSEFGMQAPPVSETIRKFITSEKEYHPQSREIEFHNKAYEGTERILRYISGYFKITSDMDDYIYLSQIIQGLALKTGIEHWRNNKFHTAGALIWQLNDCWPVVSWSIIDYYKNLKPSYYFVKRSFKNLKVNIEPRDGKLLIFVVNDTLQYFEGKIEYAFSTFKGKRRGKKETALDLSPNTSLNAITVPLEEVDKYGEFFYVQLFDEKGNLVDQNEYFFVPFKHLELPKAEVIYTVEELDKEIYRVLLESDFIALFVALELPNAEWEDNYFTIYPKDKYEVIFRAPYTLKEIEENLKIKGLNLKKVRKA</sequence>
<comment type="similarity">
    <text evidence="18">Belongs to the glycosyl hydrolase 2 family. Beta-mannosidase B subfamily.</text>
</comment>
<dbReference type="GO" id="GO:0006516">
    <property type="term" value="P:glycoprotein catabolic process"/>
    <property type="evidence" value="ECO:0007669"/>
    <property type="project" value="TreeGrafter"/>
</dbReference>
<dbReference type="InterPro" id="IPR041625">
    <property type="entry name" value="Beta-mannosidase_Ig"/>
</dbReference>
<feature type="domain" description="Beta-mannosidase Ig-fold" evidence="23">
    <location>
        <begin position="731"/>
        <end position="805"/>
    </location>
</feature>
<dbReference type="InterPro" id="IPR050887">
    <property type="entry name" value="Beta-mannosidase_GH2"/>
</dbReference>
<keyword evidence="16" id="KW-0326">Glycosidase</keyword>
<evidence type="ECO:0000256" key="15">
    <source>
        <dbReference type="ARBA" id="ARBA00023228"/>
    </source>
</evidence>
<dbReference type="InterPro" id="IPR013783">
    <property type="entry name" value="Ig-like_fold"/>
</dbReference>
<dbReference type="Pfam" id="PF02836">
    <property type="entry name" value="Glyco_hydro_2_C"/>
    <property type="match status" value="1"/>
</dbReference>
<evidence type="ECO:0000256" key="20">
    <source>
        <dbReference type="ARBA" id="ARBA00041614"/>
    </source>
</evidence>
<dbReference type="InterPro" id="IPR036156">
    <property type="entry name" value="Beta-gal/glucu_dom_sf"/>
</dbReference>
<dbReference type="FunFam" id="3.20.20.80:FF:000050">
    <property type="entry name" value="Beta-mannosidase B"/>
    <property type="match status" value="1"/>
</dbReference>
<comment type="pathway">
    <text evidence="5">Glycan metabolism; N-glycan degradation.</text>
</comment>
<evidence type="ECO:0000256" key="9">
    <source>
        <dbReference type="ARBA" id="ARBA00015707"/>
    </source>
</evidence>
<comment type="subunit">
    <text evidence="7">Homodimer.</text>
</comment>
<protein>
    <recommendedName>
        <fullName evidence="9">Beta-mannosidase</fullName>
        <ecNumber evidence="8">3.2.1.25</ecNumber>
    </recommendedName>
    <alternativeName>
        <fullName evidence="19">Beta-mannosidase B</fullName>
    </alternativeName>
    <alternativeName>
        <fullName evidence="17">Lysosomal beta A mannosidase</fullName>
    </alternativeName>
    <alternativeName>
        <fullName evidence="20">Mannanase B</fullName>
    </alternativeName>
</protein>
<comment type="caution">
    <text evidence="26">The sequence shown here is derived from an EMBL/GenBank/DDBJ whole genome shotgun (WGS) entry which is preliminary data.</text>
</comment>
<evidence type="ECO:0000256" key="12">
    <source>
        <dbReference type="ARBA" id="ARBA00022801"/>
    </source>
</evidence>
<evidence type="ECO:0000259" key="25">
    <source>
        <dbReference type="Pfam" id="PF22666"/>
    </source>
</evidence>
<dbReference type="GO" id="GO:0004567">
    <property type="term" value="F:beta-mannosidase activity"/>
    <property type="evidence" value="ECO:0007669"/>
    <property type="project" value="UniProtKB-EC"/>
</dbReference>
<dbReference type="SUPFAM" id="SSF49785">
    <property type="entry name" value="Galactose-binding domain-like"/>
    <property type="match status" value="1"/>
</dbReference>
<dbReference type="Pfam" id="PF22666">
    <property type="entry name" value="Glyco_hydro_2_N2"/>
    <property type="match status" value="1"/>
</dbReference>
<dbReference type="InterPro" id="IPR017853">
    <property type="entry name" value="GH"/>
</dbReference>
<gene>
    <name evidence="26" type="ORF">ENW00_08665</name>
</gene>
<keyword evidence="12 26" id="KW-0378">Hydrolase</keyword>
<evidence type="ECO:0000256" key="3">
    <source>
        <dbReference type="ARBA" id="ARBA00004371"/>
    </source>
</evidence>
<comment type="subcellular location">
    <subcellularLocation>
        <location evidence="3">Lysosome</location>
    </subcellularLocation>
    <subcellularLocation>
        <location evidence="4">Secreted</location>
    </subcellularLocation>
</comment>
<dbReference type="FunFam" id="2.60.120.260:FF:000060">
    <property type="entry name" value="Probable beta-mannosidase"/>
    <property type="match status" value="1"/>
</dbReference>
<evidence type="ECO:0000256" key="16">
    <source>
        <dbReference type="ARBA" id="ARBA00023295"/>
    </source>
</evidence>
<feature type="domain" description="Glycoside hydrolase family 2 catalytic" evidence="22">
    <location>
        <begin position="368"/>
        <end position="443"/>
    </location>
</feature>
<dbReference type="Gene3D" id="3.20.20.80">
    <property type="entry name" value="Glycosidases"/>
    <property type="match status" value="1"/>
</dbReference>
<evidence type="ECO:0000256" key="2">
    <source>
        <dbReference type="ARBA" id="ARBA00003150"/>
    </source>
</evidence>
<proteinExistence type="inferred from homology"/>
<dbReference type="Gene3D" id="2.60.120.260">
    <property type="entry name" value="Galactose-binding domain-like"/>
    <property type="match status" value="1"/>
</dbReference>
<evidence type="ECO:0000256" key="5">
    <source>
        <dbReference type="ARBA" id="ARBA00004740"/>
    </source>
</evidence>
<evidence type="ECO:0000256" key="8">
    <source>
        <dbReference type="ARBA" id="ARBA00012754"/>
    </source>
</evidence>
<comment type="subunit">
    <text evidence="6">Monomer.</text>
</comment>
<organism evidence="26">
    <name type="scientific">Dictyoglomus thermophilum</name>
    <dbReference type="NCBI Taxonomy" id="14"/>
    <lineage>
        <taxon>Bacteria</taxon>
        <taxon>Pseudomonadati</taxon>
        <taxon>Dictyoglomota</taxon>
        <taxon>Dictyoglomia</taxon>
        <taxon>Dictyoglomales</taxon>
        <taxon>Dictyoglomaceae</taxon>
        <taxon>Dictyoglomus</taxon>
    </lineage>
</organism>
<dbReference type="PANTHER" id="PTHR43730:SF1">
    <property type="entry name" value="BETA-MANNOSIDASE"/>
    <property type="match status" value="1"/>
</dbReference>
<evidence type="ECO:0000256" key="17">
    <source>
        <dbReference type="ARBA" id="ARBA00032581"/>
    </source>
</evidence>
<dbReference type="InterPro" id="IPR006103">
    <property type="entry name" value="Glyco_hydro_2_cat"/>
</dbReference>
<feature type="domain" description="Glycoside hydrolase family 2 immunoglobulin-like beta-sandwich" evidence="21">
    <location>
        <begin position="188"/>
        <end position="294"/>
    </location>
</feature>
<evidence type="ECO:0000256" key="10">
    <source>
        <dbReference type="ARBA" id="ARBA00022525"/>
    </source>
</evidence>
<dbReference type="PANTHER" id="PTHR43730">
    <property type="entry name" value="BETA-MANNOSIDASE"/>
    <property type="match status" value="1"/>
</dbReference>
<comment type="function">
    <text evidence="2">Exoglycosidase that cleaves the single beta-linked mannose residue from the non-reducing end of all N-linked glycoprotein oligosaccharides.</text>
</comment>
<dbReference type="Pfam" id="PF00703">
    <property type="entry name" value="Glyco_hydro_2"/>
    <property type="match status" value="1"/>
</dbReference>
<evidence type="ECO:0000256" key="4">
    <source>
        <dbReference type="ARBA" id="ARBA00004613"/>
    </source>
</evidence>
<evidence type="ECO:0000256" key="18">
    <source>
        <dbReference type="ARBA" id="ARBA00038429"/>
    </source>
</evidence>
<comment type="catalytic activity">
    <reaction evidence="1">
        <text>Hydrolysis of terminal, non-reducing beta-D-mannose residues in beta-D-mannosides.</text>
        <dbReference type="EC" id="3.2.1.25"/>
    </reaction>
</comment>
<feature type="domain" description="Beta-mannosidase-like galactose-binding" evidence="25">
    <location>
        <begin position="10"/>
        <end position="177"/>
    </location>
</feature>
<evidence type="ECO:0000259" key="22">
    <source>
        <dbReference type="Pfam" id="PF02836"/>
    </source>
</evidence>
<keyword evidence="13" id="KW-1015">Disulfide bond</keyword>
<dbReference type="SUPFAM" id="SSF49303">
    <property type="entry name" value="beta-Galactosidase/glucuronidase domain"/>
    <property type="match status" value="3"/>
</dbReference>
<evidence type="ECO:0000259" key="21">
    <source>
        <dbReference type="Pfam" id="PF00703"/>
    </source>
</evidence>
<keyword evidence="10" id="KW-0964">Secreted</keyword>
<evidence type="ECO:0000256" key="14">
    <source>
        <dbReference type="ARBA" id="ARBA00023180"/>
    </source>
</evidence>
<evidence type="ECO:0000313" key="26">
    <source>
        <dbReference type="EMBL" id="HFX14196.1"/>
    </source>
</evidence>
<accession>A0A7C3RN08</accession>
<dbReference type="InterPro" id="IPR041447">
    <property type="entry name" value="Mannosidase_ig"/>
</dbReference>
<dbReference type="AlphaFoldDB" id="A0A7C3RN08"/>
<keyword evidence="15" id="KW-0458">Lysosome</keyword>
<keyword evidence="14" id="KW-0325">Glycoprotein</keyword>
<dbReference type="InterPro" id="IPR006102">
    <property type="entry name" value="Ig-like_GH2"/>
</dbReference>
<dbReference type="Gene3D" id="2.60.40.10">
    <property type="entry name" value="Immunoglobulins"/>
    <property type="match status" value="3"/>
</dbReference>
<dbReference type="GO" id="GO:0005576">
    <property type="term" value="C:extracellular region"/>
    <property type="evidence" value="ECO:0007669"/>
    <property type="project" value="UniProtKB-SubCell"/>
</dbReference>
<dbReference type="EMBL" id="DTIN01000039">
    <property type="protein sequence ID" value="HFX14196.1"/>
    <property type="molecule type" value="Genomic_DNA"/>
</dbReference>
<evidence type="ECO:0000259" key="24">
    <source>
        <dbReference type="Pfam" id="PF17786"/>
    </source>
</evidence>
<evidence type="ECO:0000256" key="13">
    <source>
        <dbReference type="ARBA" id="ARBA00023157"/>
    </source>
</evidence>
<evidence type="ECO:0000256" key="11">
    <source>
        <dbReference type="ARBA" id="ARBA00022729"/>
    </source>
</evidence>
<dbReference type="InterPro" id="IPR008979">
    <property type="entry name" value="Galactose-bd-like_sf"/>
</dbReference>
<evidence type="ECO:0000256" key="6">
    <source>
        <dbReference type="ARBA" id="ARBA00011245"/>
    </source>
</evidence>
<dbReference type="InterPro" id="IPR054593">
    <property type="entry name" value="Beta-mannosidase-like_N2"/>
</dbReference>
<feature type="domain" description="Mannosidase Ig/CBM-like" evidence="24">
    <location>
        <begin position="642"/>
        <end position="728"/>
    </location>
</feature>
<evidence type="ECO:0000256" key="1">
    <source>
        <dbReference type="ARBA" id="ARBA00000829"/>
    </source>
</evidence>
<reference evidence="26" key="1">
    <citation type="journal article" date="2020" name="mSystems">
        <title>Genome- and Community-Level Interaction Insights into Carbon Utilization and Element Cycling Functions of Hydrothermarchaeota in Hydrothermal Sediment.</title>
        <authorList>
            <person name="Zhou Z."/>
            <person name="Liu Y."/>
            <person name="Xu W."/>
            <person name="Pan J."/>
            <person name="Luo Z.H."/>
            <person name="Li M."/>
        </authorList>
    </citation>
    <scope>NUCLEOTIDE SEQUENCE [LARGE SCALE GENOMIC DNA]</scope>
    <source>
        <strain evidence="26">SpSt-81</strain>
    </source>
</reference>
<dbReference type="Pfam" id="PF17786">
    <property type="entry name" value="Mannosidase_ig"/>
    <property type="match status" value="1"/>
</dbReference>
<evidence type="ECO:0000259" key="23">
    <source>
        <dbReference type="Pfam" id="PF17753"/>
    </source>
</evidence>
<dbReference type="GO" id="GO:0005764">
    <property type="term" value="C:lysosome"/>
    <property type="evidence" value="ECO:0007669"/>
    <property type="project" value="UniProtKB-SubCell"/>
</dbReference>
<dbReference type="EC" id="3.2.1.25" evidence="8"/>
<dbReference type="Pfam" id="PF17753">
    <property type="entry name" value="Ig_mannosidase"/>
    <property type="match status" value="1"/>
</dbReference>
<keyword evidence="11" id="KW-0732">Signal</keyword>
<evidence type="ECO:0000256" key="19">
    <source>
        <dbReference type="ARBA" id="ARBA00041069"/>
    </source>
</evidence>
<dbReference type="SUPFAM" id="SSF51445">
    <property type="entry name" value="(Trans)glycosidases"/>
    <property type="match status" value="1"/>
</dbReference>
<evidence type="ECO:0000256" key="7">
    <source>
        <dbReference type="ARBA" id="ARBA00011738"/>
    </source>
</evidence>
<dbReference type="GO" id="GO:0005975">
    <property type="term" value="P:carbohydrate metabolic process"/>
    <property type="evidence" value="ECO:0007669"/>
    <property type="project" value="InterPro"/>
</dbReference>